<keyword evidence="3" id="KW-0663">Pyridoxal phosphate</keyword>
<accession>A0ABN6MZB5</accession>
<evidence type="ECO:0000256" key="1">
    <source>
        <dbReference type="ARBA" id="ARBA00001933"/>
    </source>
</evidence>
<gene>
    <name evidence="5" type="ORF">AMOR_52830</name>
</gene>
<dbReference type="InterPro" id="IPR036052">
    <property type="entry name" value="TrpB-like_PALP_sf"/>
</dbReference>
<evidence type="ECO:0000259" key="4">
    <source>
        <dbReference type="Pfam" id="PF00291"/>
    </source>
</evidence>
<dbReference type="EMBL" id="AP025591">
    <property type="protein sequence ID" value="BDG06287.1"/>
    <property type="molecule type" value="Genomic_DNA"/>
</dbReference>
<dbReference type="Pfam" id="PF00291">
    <property type="entry name" value="PALP"/>
    <property type="match status" value="1"/>
</dbReference>
<feature type="domain" description="Tryptophan synthase beta chain-like PALP" evidence="4">
    <location>
        <begin position="13"/>
        <end position="322"/>
    </location>
</feature>
<evidence type="ECO:0000256" key="2">
    <source>
        <dbReference type="ARBA" id="ARBA00008639"/>
    </source>
</evidence>
<organism evidence="5 6">
    <name type="scientific">Anaeromyxobacter oryzae</name>
    <dbReference type="NCBI Taxonomy" id="2918170"/>
    <lineage>
        <taxon>Bacteria</taxon>
        <taxon>Pseudomonadati</taxon>
        <taxon>Myxococcota</taxon>
        <taxon>Myxococcia</taxon>
        <taxon>Myxococcales</taxon>
        <taxon>Cystobacterineae</taxon>
        <taxon>Anaeromyxobacteraceae</taxon>
        <taxon>Anaeromyxobacter</taxon>
    </lineage>
</organism>
<protein>
    <submittedName>
        <fullName evidence="5">D-cysteine desulfhydrase</fullName>
    </submittedName>
</protein>
<dbReference type="SUPFAM" id="SSF53686">
    <property type="entry name" value="Tryptophan synthase beta subunit-like PLP-dependent enzymes"/>
    <property type="match status" value="1"/>
</dbReference>
<evidence type="ECO:0000256" key="3">
    <source>
        <dbReference type="ARBA" id="ARBA00022898"/>
    </source>
</evidence>
<keyword evidence="6" id="KW-1185">Reference proteome</keyword>
<dbReference type="Proteomes" id="UP001162891">
    <property type="component" value="Chromosome"/>
</dbReference>
<dbReference type="RefSeq" id="WP_248355734.1">
    <property type="nucleotide sequence ID" value="NZ_AP025591.1"/>
</dbReference>
<dbReference type="PANTHER" id="PTHR43780:SF2">
    <property type="entry name" value="1-AMINOCYCLOPROPANE-1-CARBOXYLATE DEAMINASE-RELATED"/>
    <property type="match status" value="1"/>
</dbReference>
<reference evidence="6" key="1">
    <citation type="journal article" date="2022" name="Int. J. Syst. Evol. Microbiol.">
        <title>Anaeromyxobacter oryzae sp. nov., Anaeromyxobacter diazotrophicus sp. nov. and Anaeromyxobacter paludicola sp. nov., isolated from paddy soils.</title>
        <authorList>
            <person name="Itoh H."/>
            <person name="Xu Z."/>
            <person name="Mise K."/>
            <person name="Masuda Y."/>
            <person name="Ushijima N."/>
            <person name="Hayakawa C."/>
            <person name="Shiratori Y."/>
            <person name="Senoo K."/>
        </authorList>
    </citation>
    <scope>NUCLEOTIDE SEQUENCE [LARGE SCALE GENOMIC DNA]</scope>
    <source>
        <strain evidence="6">Red232</strain>
    </source>
</reference>
<dbReference type="PIRSF" id="PIRSF006278">
    <property type="entry name" value="ACCD_DCysDesulf"/>
    <property type="match status" value="1"/>
</dbReference>
<dbReference type="InterPro" id="IPR001926">
    <property type="entry name" value="TrpB-like_PALP"/>
</dbReference>
<dbReference type="Gene3D" id="3.40.50.1100">
    <property type="match status" value="2"/>
</dbReference>
<comment type="similarity">
    <text evidence="2">Belongs to the ACC deaminase/D-cysteine desulfhydrase family.</text>
</comment>
<evidence type="ECO:0000313" key="5">
    <source>
        <dbReference type="EMBL" id="BDG06287.1"/>
    </source>
</evidence>
<sequence>MDLPAVNLPARVSLARLPTPVEASPRLGAALGLELLYKRDDLTGLELSGNKARKLEYLVAAAEAEGADTLVTCGGVQSNHCRATAFAAAKRGLRAIVLLRVVDPAHPPAPEANVLLDRLAGAEIRWVSHEEYRRRTEVLARVADEARAAGRRPYVIPEGGSSALGSLGYVLAMAELRAQLPAAWRDGSLTIAYAAGSGGTGAGIELGVRLLGWRGAHPLGFAVCNDEAYFRATIAGICADARRRWPALPEVRTEEIAVDDRFIGPGYAQATAAGLEIIRRAAREDGVLLDPVYTGKAMLGLAARAAEAGGLPGRRVVFLHTGGAFGLFPFAAALA</sequence>
<name>A0ABN6MZB5_9BACT</name>
<dbReference type="InterPro" id="IPR027278">
    <property type="entry name" value="ACCD_DCysDesulf"/>
</dbReference>
<dbReference type="PANTHER" id="PTHR43780">
    <property type="entry name" value="1-AMINOCYCLOPROPANE-1-CARBOXYLATE DEAMINASE-RELATED"/>
    <property type="match status" value="1"/>
</dbReference>
<proteinExistence type="inferred from homology"/>
<evidence type="ECO:0000313" key="6">
    <source>
        <dbReference type="Proteomes" id="UP001162891"/>
    </source>
</evidence>
<comment type="cofactor">
    <cofactor evidence="1">
        <name>pyridoxal 5'-phosphate</name>
        <dbReference type="ChEBI" id="CHEBI:597326"/>
    </cofactor>
</comment>